<dbReference type="AlphaFoldDB" id="A0A7M3MGJ5"/>
<dbReference type="Pfam" id="PF22725">
    <property type="entry name" value="GFO_IDH_MocA_C3"/>
    <property type="match status" value="1"/>
</dbReference>
<protein>
    <submittedName>
        <fullName evidence="3">Gfo/Idh/MocA family oxidoreductase</fullName>
    </submittedName>
</protein>
<dbReference type="Gene3D" id="3.30.360.10">
    <property type="entry name" value="Dihydrodipicolinate Reductase, domain 2"/>
    <property type="match status" value="1"/>
</dbReference>
<accession>A0A7M3MGJ5</accession>
<proteinExistence type="predicted"/>
<evidence type="ECO:0000313" key="3">
    <source>
        <dbReference type="EMBL" id="TVM18442.1"/>
    </source>
</evidence>
<dbReference type="PANTHER" id="PTHR43377">
    <property type="entry name" value="BILIVERDIN REDUCTASE A"/>
    <property type="match status" value="1"/>
</dbReference>
<keyword evidence="4" id="KW-1185">Reference proteome</keyword>
<dbReference type="RefSeq" id="WP_144302449.1">
    <property type="nucleotide sequence ID" value="NZ_QMIE01000004.1"/>
</dbReference>
<comment type="caution">
    <text evidence="3">The sequence shown here is derived from an EMBL/GenBank/DDBJ whole genome shotgun (WGS) entry which is preliminary data.</text>
</comment>
<dbReference type="SUPFAM" id="SSF55347">
    <property type="entry name" value="Glyceraldehyde-3-phosphate dehydrogenase-like, C-terminal domain"/>
    <property type="match status" value="1"/>
</dbReference>
<dbReference type="InterPro" id="IPR000683">
    <property type="entry name" value="Gfo/Idh/MocA-like_OxRdtase_N"/>
</dbReference>
<gene>
    <name evidence="3" type="ORF">DPQ33_06775</name>
</gene>
<sequence length="319" mass="35191">MDARPLKIGILGLGNMGKNHLRILSLLRSVDIQYVYDTNPECLRAMAAQYGVLAVDEVPLDFGGVEALFVLTPTSTHMEYVERAMGTVPYIFVEKPLTGHVDDTRTIVERIRAGGTFVQVGFIERFNPAVQVLKSLNCDEHGIINIDFTRTSKMSSRISDVGVVTDLMIHDIDLAIYLNGPVETIVAHGAASNGFVDFASAMLVHSTGALSRLLASRITEKKRRLIEVTCMDKFVSCDLLRKEVFINMQSVSSKRKTNYVVASAEETVLVSQQEALLNEITSFIAACNENDFTGVPTANDDLTVMEIADEIQQQIMRGQ</sequence>
<dbReference type="OrthoDB" id="9782091at2"/>
<evidence type="ECO:0000313" key="4">
    <source>
        <dbReference type="Proteomes" id="UP000448292"/>
    </source>
</evidence>
<name>A0A7M3MGJ5_9BACT</name>
<evidence type="ECO:0000259" key="1">
    <source>
        <dbReference type="Pfam" id="PF01408"/>
    </source>
</evidence>
<evidence type="ECO:0000259" key="2">
    <source>
        <dbReference type="Pfam" id="PF22725"/>
    </source>
</evidence>
<dbReference type="InterPro" id="IPR051450">
    <property type="entry name" value="Gfo/Idh/MocA_Oxidoreductases"/>
</dbReference>
<dbReference type="SUPFAM" id="SSF51735">
    <property type="entry name" value="NAD(P)-binding Rossmann-fold domains"/>
    <property type="match status" value="1"/>
</dbReference>
<feature type="domain" description="Gfo/Idh/MocA-like oxidoreductase N-terminal" evidence="1">
    <location>
        <begin position="6"/>
        <end position="122"/>
    </location>
</feature>
<dbReference type="Gene3D" id="3.40.50.720">
    <property type="entry name" value="NAD(P)-binding Rossmann-like Domain"/>
    <property type="match status" value="1"/>
</dbReference>
<reference evidence="3 4" key="1">
    <citation type="submission" date="2018-06" db="EMBL/GenBank/DDBJ databases">
        <title>Complete genome of Desulfovibrio indonesiensis P37SLT.</title>
        <authorList>
            <person name="Crispim J.S."/>
            <person name="Vidigal P.M.P."/>
            <person name="Silva L.C.F."/>
            <person name="Laguardia C.N."/>
            <person name="Araujo L.C."/>
            <person name="Dias R.S."/>
            <person name="Sousa M.P."/>
            <person name="Paula S.O."/>
            <person name="Silva C."/>
        </authorList>
    </citation>
    <scope>NUCLEOTIDE SEQUENCE [LARGE SCALE GENOMIC DNA]</scope>
    <source>
        <strain evidence="3 4">P37SLT</strain>
    </source>
</reference>
<dbReference type="Proteomes" id="UP000448292">
    <property type="component" value="Unassembled WGS sequence"/>
</dbReference>
<dbReference type="InterPro" id="IPR036291">
    <property type="entry name" value="NAD(P)-bd_dom_sf"/>
</dbReference>
<organism evidence="3 4">
    <name type="scientific">Oceanidesulfovibrio indonesiensis</name>
    <dbReference type="NCBI Taxonomy" id="54767"/>
    <lineage>
        <taxon>Bacteria</taxon>
        <taxon>Pseudomonadati</taxon>
        <taxon>Thermodesulfobacteriota</taxon>
        <taxon>Desulfovibrionia</taxon>
        <taxon>Desulfovibrionales</taxon>
        <taxon>Desulfovibrionaceae</taxon>
        <taxon>Oceanidesulfovibrio</taxon>
    </lineage>
</organism>
<dbReference type="Pfam" id="PF01408">
    <property type="entry name" value="GFO_IDH_MocA"/>
    <property type="match status" value="1"/>
</dbReference>
<dbReference type="InterPro" id="IPR055170">
    <property type="entry name" value="GFO_IDH_MocA-like_dom"/>
</dbReference>
<dbReference type="PANTHER" id="PTHR43377:SF1">
    <property type="entry name" value="BILIVERDIN REDUCTASE A"/>
    <property type="match status" value="1"/>
</dbReference>
<dbReference type="EMBL" id="QMIE01000004">
    <property type="protein sequence ID" value="TVM18442.1"/>
    <property type="molecule type" value="Genomic_DNA"/>
</dbReference>
<dbReference type="GO" id="GO:0000166">
    <property type="term" value="F:nucleotide binding"/>
    <property type="evidence" value="ECO:0007669"/>
    <property type="project" value="InterPro"/>
</dbReference>
<feature type="domain" description="GFO/IDH/MocA-like oxidoreductase" evidence="2">
    <location>
        <begin position="160"/>
        <end position="230"/>
    </location>
</feature>